<accession>A0A8J2W963</accession>
<dbReference type="OrthoDB" id="10063284at2759"/>
<protein>
    <submittedName>
        <fullName evidence="2">(African queen) hypothetical protein</fullName>
    </submittedName>
</protein>
<dbReference type="EMBL" id="CAKASE010000074">
    <property type="protein sequence ID" value="CAG9575521.1"/>
    <property type="molecule type" value="Genomic_DNA"/>
</dbReference>
<feature type="compositionally biased region" description="Basic and acidic residues" evidence="1">
    <location>
        <begin position="342"/>
        <end position="384"/>
    </location>
</feature>
<organism evidence="2 3">
    <name type="scientific">Danaus chrysippus</name>
    <name type="common">African queen</name>
    <dbReference type="NCBI Taxonomy" id="151541"/>
    <lineage>
        <taxon>Eukaryota</taxon>
        <taxon>Metazoa</taxon>
        <taxon>Ecdysozoa</taxon>
        <taxon>Arthropoda</taxon>
        <taxon>Hexapoda</taxon>
        <taxon>Insecta</taxon>
        <taxon>Pterygota</taxon>
        <taxon>Neoptera</taxon>
        <taxon>Endopterygota</taxon>
        <taxon>Lepidoptera</taxon>
        <taxon>Glossata</taxon>
        <taxon>Ditrysia</taxon>
        <taxon>Papilionoidea</taxon>
        <taxon>Nymphalidae</taxon>
        <taxon>Danainae</taxon>
        <taxon>Danaini</taxon>
        <taxon>Danaina</taxon>
        <taxon>Danaus</taxon>
        <taxon>Anosia</taxon>
    </lineage>
</organism>
<feature type="region of interest" description="Disordered" evidence="1">
    <location>
        <begin position="328"/>
        <end position="388"/>
    </location>
</feature>
<dbReference type="AlphaFoldDB" id="A0A8J2W963"/>
<evidence type="ECO:0000313" key="3">
    <source>
        <dbReference type="Proteomes" id="UP000789524"/>
    </source>
</evidence>
<feature type="compositionally biased region" description="Low complexity" evidence="1">
    <location>
        <begin position="328"/>
        <end position="341"/>
    </location>
</feature>
<dbReference type="Proteomes" id="UP000789524">
    <property type="component" value="Unassembled WGS sequence"/>
</dbReference>
<reference evidence="2" key="1">
    <citation type="submission" date="2021-09" db="EMBL/GenBank/DDBJ databases">
        <authorList>
            <person name="Martin H S."/>
        </authorList>
    </citation>
    <scope>NUCLEOTIDE SEQUENCE</scope>
</reference>
<sequence length="603" mass="66321">MSISESINFGSKPNLNFDSINISLVEKKKDFLYEPSLEDSYSVSSHEANSTVLDDIINKNNIKNGVIFVETTGVNKNLETCENSGDKENLKNHHNSQQPKVMEAVENLNKSIQGSNVENEETASGVRNEANVSAAQTDNQVQINDAVQVDVINSEHIIKNNNVTNFNGCLDSNDKIVALNNGDGAAVDGNGGGNDANTCDVNGSNVNGDINKMCNNSNVVEKSSSVLKSETASKGTLVLKSNAASKNTSTLRNKSAIKSKILLKKKPVLKNKPVLKSKTVLKDKKLLKINSITKNKSTLKNNVNKKFKNLQPKKIQSSNVTDQTVLNCTSTNTNENSNVTNKNDDNIKRNSNSQRDDNIENDANSKQREDAVKKSSVETSESNKKTTVTKKHLNLNMTADIKKDSNVKKNANITVKDSNVKKNTVAKKDSNAKKCLNVKKDAKTKKLLNVKKDDIVLNGEVAGKTGEDICQQILEKLSVDDLDIGQFRSQSYDNGSNIASIHKGVQARIAEKNELAEFVPCLAQSINLKFGKKILARSDALMDGVLKTLQKMRQNPMECWIKEAGEVAEKCGVDPIMQNKRIQKRKKQFDEMCEDELPILQPV</sequence>
<gene>
    <name evidence="2" type="ORF">DCHRY22_LOCUS11402</name>
</gene>
<proteinExistence type="predicted"/>
<evidence type="ECO:0000313" key="2">
    <source>
        <dbReference type="EMBL" id="CAG9575521.1"/>
    </source>
</evidence>
<name>A0A8J2W963_9NEOP</name>
<comment type="caution">
    <text evidence="2">The sequence shown here is derived from an EMBL/GenBank/DDBJ whole genome shotgun (WGS) entry which is preliminary data.</text>
</comment>
<keyword evidence="3" id="KW-1185">Reference proteome</keyword>
<evidence type="ECO:0000256" key="1">
    <source>
        <dbReference type="SAM" id="MobiDB-lite"/>
    </source>
</evidence>